<dbReference type="AlphaFoldDB" id="A0A9P2WQJ2"/>
<keyword evidence="1" id="KW-0813">Transport</keyword>
<evidence type="ECO:0000256" key="2">
    <source>
        <dbReference type="ARBA" id="ARBA00022475"/>
    </source>
</evidence>
<dbReference type="Pfam" id="PF08402">
    <property type="entry name" value="TOBE_2"/>
    <property type="match status" value="1"/>
</dbReference>
<protein>
    <submittedName>
        <fullName evidence="9">ABC-type spermidine/putrescine transport system ATPase components</fullName>
    </submittedName>
</protein>
<dbReference type="InterPro" id="IPR015853">
    <property type="entry name" value="ABC_transpr_FbpC"/>
</dbReference>
<keyword evidence="3" id="KW-0547">Nucleotide-binding</keyword>
<dbReference type="Gene3D" id="3.40.50.300">
    <property type="entry name" value="P-loop containing nucleotide triphosphate hydrolases"/>
    <property type="match status" value="1"/>
</dbReference>
<dbReference type="PROSITE" id="PS50893">
    <property type="entry name" value="ABC_TRANSPORTER_2"/>
    <property type="match status" value="1"/>
</dbReference>
<dbReference type="SMART" id="SM00382">
    <property type="entry name" value="AAA"/>
    <property type="match status" value="1"/>
</dbReference>
<evidence type="ECO:0000256" key="4">
    <source>
        <dbReference type="ARBA" id="ARBA00022840"/>
    </source>
</evidence>
<evidence type="ECO:0000256" key="1">
    <source>
        <dbReference type="ARBA" id="ARBA00022448"/>
    </source>
</evidence>
<sequence>MTVTTHATSAQSSAEGQPRTGVDIVGLRKRFRAPDGTIVAAVDDVTLHMPKGDFCVLLGPSGCGKTTLLRCLAGLEHPDEGSITIDGQPVFGPGIRTVEPQDRPVGMVFQNYALWPNMTVADNVAFPLTTGPRKNRLPKEQIRARVDEVLKIMGLSSHGSRAIGQLSGGQQQRVALARAIVAGTDVVLFDEPLSNIDAKVREILRRELRAMQQDLGFTAVYVTHDQAEAMELADQITVMRAGKVMQTGSARDIYERPRNRYVAEFIGTANLIPVTSTGSEAHQVGTPIGPIRIADPGPDGPADTPRFVASRAHRWWIDTAERSGENVWSGEITNAVFAGSYTEYVVQLGETSVRVWADDNPELAPGRKVWVGVDPAACVVVLDHD</sequence>
<dbReference type="RefSeq" id="WP_016188586.1">
    <property type="nucleotide sequence ID" value="NZ_AOSG01000032.1"/>
</dbReference>
<dbReference type="InterPro" id="IPR017871">
    <property type="entry name" value="ABC_transporter-like_CS"/>
</dbReference>
<dbReference type="PANTHER" id="PTHR43875:SF15">
    <property type="entry name" value="TREHALOSE IMPORT ATP-BINDING PROTEIN SUGC"/>
    <property type="match status" value="1"/>
</dbReference>
<keyword evidence="4" id="KW-0067">ATP-binding</keyword>
<dbReference type="FunFam" id="3.40.50.300:FF:000042">
    <property type="entry name" value="Maltose/maltodextrin ABC transporter, ATP-binding protein"/>
    <property type="match status" value="1"/>
</dbReference>
<dbReference type="PANTHER" id="PTHR43875">
    <property type="entry name" value="MALTODEXTRIN IMPORT ATP-BINDING PROTEIN MSMX"/>
    <property type="match status" value="1"/>
</dbReference>
<name>A0A9P2WQJ2_THEFU</name>
<feature type="compositionally biased region" description="Polar residues" evidence="7">
    <location>
        <begin position="1"/>
        <end position="15"/>
    </location>
</feature>
<dbReference type="GO" id="GO:0055052">
    <property type="term" value="C:ATP-binding cassette (ABC) transporter complex, substrate-binding subunit-containing"/>
    <property type="evidence" value="ECO:0007669"/>
    <property type="project" value="TreeGrafter"/>
</dbReference>
<reference evidence="9 10" key="1">
    <citation type="journal article" date="2013" name="Genome Announc.">
        <title>Draft Genome Sequence of the Lignocellulose Decomposer Thermobifida fusca Strain TM51.</title>
        <authorList>
            <person name="Toth A."/>
            <person name="Barna T."/>
            <person name="Nagy I."/>
            <person name="Horvath B."/>
            <person name="Nagy I."/>
            <person name="Tancsics A."/>
            <person name="Kriszt B."/>
            <person name="Baka E."/>
            <person name="Fekete C."/>
            <person name="Kukolya J."/>
        </authorList>
    </citation>
    <scope>NUCLEOTIDE SEQUENCE [LARGE SCALE GENOMIC DNA]</scope>
    <source>
        <strain evidence="9 10">TM51</strain>
    </source>
</reference>
<gene>
    <name evidence="9" type="ORF">TM51_06951</name>
</gene>
<evidence type="ECO:0000256" key="7">
    <source>
        <dbReference type="SAM" id="MobiDB-lite"/>
    </source>
</evidence>
<dbReference type="Proteomes" id="UP000014184">
    <property type="component" value="Unassembled WGS sequence"/>
</dbReference>
<dbReference type="CDD" id="cd03259">
    <property type="entry name" value="ABC_Carb_Solutes_like"/>
    <property type="match status" value="1"/>
</dbReference>
<evidence type="ECO:0000259" key="8">
    <source>
        <dbReference type="PROSITE" id="PS50893"/>
    </source>
</evidence>
<feature type="domain" description="ABC transporter" evidence="8">
    <location>
        <begin position="22"/>
        <end position="266"/>
    </location>
</feature>
<dbReference type="GO" id="GO:0005524">
    <property type="term" value="F:ATP binding"/>
    <property type="evidence" value="ECO:0007669"/>
    <property type="project" value="UniProtKB-KW"/>
</dbReference>
<dbReference type="PROSITE" id="PS00211">
    <property type="entry name" value="ABC_TRANSPORTER_1"/>
    <property type="match status" value="1"/>
</dbReference>
<evidence type="ECO:0000256" key="6">
    <source>
        <dbReference type="ARBA" id="ARBA00023136"/>
    </source>
</evidence>
<keyword evidence="5" id="KW-1278">Translocase</keyword>
<evidence type="ECO:0000256" key="5">
    <source>
        <dbReference type="ARBA" id="ARBA00022967"/>
    </source>
</evidence>
<dbReference type="SUPFAM" id="SSF52540">
    <property type="entry name" value="P-loop containing nucleoside triphosphate hydrolases"/>
    <property type="match status" value="1"/>
</dbReference>
<dbReference type="InterPro" id="IPR027417">
    <property type="entry name" value="P-loop_NTPase"/>
</dbReference>
<evidence type="ECO:0000256" key="3">
    <source>
        <dbReference type="ARBA" id="ARBA00022741"/>
    </source>
</evidence>
<dbReference type="GO" id="GO:0016887">
    <property type="term" value="F:ATP hydrolysis activity"/>
    <property type="evidence" value="ECO:0007669"/>
    <property type="project" value="InterPro"/>
</dbReference>
<evidence type="ECO:0000313" key="10">
    <source>
        <dbReference type="Proteomes" id="UP000014184"/>
    </source>
</evidence>
<evidence type="ECO:0000313" key="9">
    <source>
        <dbReference type="EMBL" id="EOR71597.1"/>
    </source>
</evidence>
<dbReference type="InterPro" id="IPR003593">
    <property type="entry name" value="AAA+_ATPase"/>
</dbReference>
<feature type="region of interest" description="Disordered" evidence="7">
    <location>
        <begin position="1"/>
        <end position="21"/>
    </location>
</feature>
<organism evidence="9 10">
    <name type="scientific">Thermobifida fusca TM51</name>
    <dbReference type="NCBI Taxonomy" id="1169414"/>
    <lineage>
        <taxon>Bacteria</taxon>
        <taxon>Bacillati</taxon>
        <taxon>Actinomycetota</taxon>
        <taxon>Actinomycetes</taxon>
        <taxon>Streptosporangiales</taxon>
        <taxon>Nocardiopsidaceae</taxon>
        <taxon>Thermobifida</taxon>
    </lineage>
</organism>
<dbReference type="InterPro" id="IPR008995">
    <property type="entry name" value="Mo/tungstate-bd_C_term_dom"/>
</dbReference>
<keyword evidence="2" id="KW-1003">Cell membrane</keyword>
<dbReference type="SUPFAM" id="SSF50331">
    <property type="entry name" value="MOP-like"/>
    <property type="match status" value="1"/>
</dbReference>
<dbReference type="GO" id="GO:0015408">
    <property type="term" value="F:ABC-type ferric iron transporter activity"/>
    <property type="evidence" value="ECO:0007669"/>
    <property type="project" value="InterPro"/>
</dbReference>
<comment type="caution">
    <text evidence="9">The sequence shown here is derived from an EMBL/GenBank/DDBJ whole genome shotgun (WGS) entry which is preliminary data.</text>
</comment>
<dbReference type="InterPro" id="IPR013611">
    <property type="entry name" value="Transp-assoc_OB_typ2"/>
</dbReference>
<keyword evidence="10" id="KW-1185">Reference proteome</keyword>
<dbReference type="EMBL" id="AOSG01000032">
    <property type="protein sequence ID" value="EOR71597.1"/>
    <property type="molecule type" value="Genomic_DNA"/>
</dbReference>
<accession>A0A9P2WQJ2</accession>
<keyword evidence="6" id="KW-0472">Membrane</keyword>
<proteinExistence type="predicted"/>
<dbReference type="InterPro" id="IPR003439">
    <property type="entry name" value="ABC_transporter-like_ATP-bd"/>
</dbReference>
<dbReference type="InterPro" id="IPR047641">
    <property type="entry name" value="ABC_transpr_MalK/UgpC-like"/>
</dbReference>
<dbReference type="Pfam" id="PF00005">
    <property type="entry name" value="ABC_tran"/>
    <property type="match status" value="1"/>
</dbReference>